<protein>
    <recommendedName>
        <fullName evidence="4">EF-hand domain-containing protein</fullName>
    </recommendedName>
</protein>
<dbReference type="Gene3D" id="1.10.238.10">
    <property type="entry name" value="EF-hand"/>
    <property type="match status" value="2"/>
</dbReference>
<dbReference type="PROSITE" id="PS00018">
    <property type="entry name" value="EF_HAND_1"/>
    <property type="match status" value="3"/>
</dbReference>
<feature type="domain" description="EF-hand" evidence="4">
    <location>
        <begin position="110"/>
        <end position="140"/>
    </location>
</feature>
<keyword evidence="6" id="KW-1185">Reference proteome</keyword>
<dbReference type="SUPFAM" id="SSF47473">
    <property type="entry name" value="EF-hand"/>
    <property type="match status" value="1"/>
</dbReference>
<accession>A0AAD3T910</accession>
<evidence type="ECO:0000313" key="6">
    <source>
        <dbReference type="Proteomes" id="UP001279734"/>
    </source>
</evidence>
<dbReference type="AlphaFoldDB" id="A0AAD3T910"/>
<comment type="caution">
    <text evidence="5">The sequence shown here is derived from an EMBL/GenBank/DDBJ whole genome shotgun (WGS) entry which is preliminary data.</text>
</comment>
<feature type="domain" description="EF-hand" evidence="4">
    <location>
        <begin position="2"/>
        <end position="37"/>
    </location>
</feature>
<name>A0AAD3T910_NEPGR</name>
<dbReference type="SMART" id="SM00054">
    <property type="entry name" value="EFh"/>
    <property type="match status" value="3"/>
</dbReference>
<dbReference type="EMBL" id="BSYO01000029">
    <property type="protein sequence ID" value="GMH25698.1"/>
    <property type="molecule type" value="Genomic_DNA"/>
</dbReference>
<evidence type="ECO:0000256" key="2">
    <source>
        <dbReference type="ARBA" id="ARBA00022737"/>
    </source>
</evidence>
<keyword evidence="2" id="KW-0677">Repeat</keyword>
<gene>
    <name evidence="5" type="ORF">Nepgr_027541</name>
</gene>
<dbReference type="FunFam" id="1.10.238.10:FF:000001">
    <property type="entry name" value="Calmodulin 1"/>
    <property type="match status" value="1"/>
</dbReference>
<dbReference type="PROSITE" id="PS50222">
    <property type="entry name" value="EF_HAND_2"/>
    <property type="match status" value="3"/>
</dbReference>
<dbReference type="GO" id="GO:0005509">
    <property type="term" value="F:calcium ion binding"/>
    <property type="evidence" value="ECO:0007669"/>
    <property type="project" value="InterPro"/>
</dbReference>
<dbReference type="InterPro" id="IPR011992">
    <property type="entry name" value="EF-hand-dom_pair"/>
</dbReference>
<organism evidence="5 6">
    <name type="scientific">Nepenthes gracilis</name>
    <name type="common">Slender pitcher plant</name>
    <dbReference type="NCBI Taxonomy" id="150966"/>
    <lineage>
        <taxon>Eukaryota</taxon>
        <taxon>Viridiplantae</taxon>
        <taxon>Streptophyta</taxon>
        <taxon>Embryophyta</taxon>
        <taxon>Tracheophyta</taxon>
        <taxon>Spermatophyta</taxon>
        <taxon>Magnoliopsida</taxon>
        <taxon>eudicotyledons</taxon>
        <taxon>Gunneridae</taxon>
        <taxon>Pentapetalae</taxon>
        <taxon>Caryophyllales</taxon>
        <taxon>Nepenthaceae</taxon>
        <taxon>Nepenthes</taxon>
    </lineage>
</organism>
<dbReference type="PANTHER" id="PTHR10891">
    <property type="entry name" value="EF-HAND CALCIUM-BINDING DOMAIN CONTAINING PROTEIN"/>
    <property type="match status" value="1"/>
</dbReference>
<dbReference type="InterPro" id="IPR018247">
    <property type="entry name" value="EF_Hand_1_Ca_BS"/>
</dbReference>
<dbReference type="InterPro" id="IPR039647">
    <property type="entry name" value="EF_hand_pair_protein_CML-like"/>
</dbReference>
<evidence type="ECO:0000256" key="1">
    <source>
        <dbReference type="ARBA" id="ARBA00022723"/>
    </source>
</evidence>
<evidence type="ECO:0000259" key="4">
    <source>
        <dbReference type="PROSITE" id="PS50222"/>
    </source>
</evidence>
<dbReference type="Pfam" id="PF13499">
    <property type="entry name" value="EF-hand_7"/>
    <property type="match status" value="2"/>
</dbReference>
<feature type="domain" description="EF-hand" evidence="4">
    <location>
        <begin position="74"/>
        <end position="109"/>
    </location>
</feature>
<keyword evidence="1" id="KW-0479">Metal-binding</keyword>
<keyword evidence="3" id="KW-0106">Calcium</keyword>
<evidence type="ECO:0000256" key="3">
    <source>
        <dbReference type="ARBA" id="ARBA00022837"/>
    </source>
</evidence>
<proteinExistence type="predicted"/>
<sequence length="140" mass="15914">MEAHHRYESVFNHFDLDKDGKISPSELQQFVRAMGGEMSLAEAVGVVETSDEDGDRLLGLEEFARLVEGGEEEEKMEGLTEAFRMYQTEDTGRITPKSLKRMLSRLGDKRRIDECEAMISAFDLNGDGVLDFHEFKLMMS</sequence>
<dbReference type="Proteomes" id="UP001279734">
    <property type="component" value="Unassembled WGS sequence"/>
</dbReference>
<reference evidence="5" key="1">
    <citation type="submission" date="2023-05" db="EMBL/GenBank/DDBJ databases">
        <title>Nepenthes gracilis genome sequencing.</title>
        <authorList>
            <person name="Fukushima K."/>
        </authorList>
    </citation>
    <scope>NUCLEOTIDE SEQUENCE</scope>
    <source>
        <strain evidence="5">SING2019-196</strain>
    </source>
</reference>
<dbReference type="InterPro" id="IPR002048">
    <property type="entry name" value="EF_hand_dom"/>
</dbReference>
<evidence type="ECO:0000313" key="5">
    <source>
        <dbReference type="EMBL" id="GMH25698.1"/>
    </source>
</evidence>
<dbReference type="CDD" id="cd00051">
    <property type="entry name" value="EFh"/>
    <property type="match status" value="2"/>
</dbReference>